<evidence type="ECO:0000259" key="9">
    <source>
        <dbReference type="Pfam" id="PF00278"/>
    </source>
</evidence>
<dbReference type="PANTHER" id="PTHR43727">
    <property type="entry name" value="DIAMINOPIMELATE DECARBOXYLASE"/>
    <property type="match status" value="1"/>
</dbReference>
<keyword evidence="12" id="KW-1185">Reference proteome</keyword>
<comment type="similarity">
    <text evidence="5">Belongs to the Orn/Lys/Arg decarboxylase class-II family. LysA subfamily.</text>
</comment>
<keyword evidence="5" id="KW-0028">Amino-acid biosynthesis</keyword>
<feature type="binding site" evidence="5">
    <location>
        <position position="331"/>
    </location>
    <ligand>
        <name>substrate</name>
    </ligand>
</feature>
<dbReference type="FunFam" id="3.20.20.10:FF:000003">
    <property type="entry name" value="Diaminopimelate decarboxylase"/>
    <property type="match status" value="1"/>
</dbReference>
<dbReference type="RefSeq" id="WP_144230618.1">
    <property type="nucleotide sequence ID" value="NZ_CBCRVV010000009.1"/>
</dbReference>
<dbReference type="UniPathway" id="UPA00034">
    <property type="reaction ID" value="UER00027"/>
</dbReference>
<feature type="binding site" evidence="5">
    <location>
        <position position="291"/>
    </location>
    <ligand>
        <name>substrate</name>
    </ligand>
</feature>
<dbReference type="AlphaFoldDB" id="A0A556QJK7"/>
<dbReference type="EMBL" id="VMBG01000002">
    <property type="protein sequence ID" value="TSJ76819.1"/>
    <property type="molecule type" value="Genomic_DNA"/>
</dbReference>
<comment type="pathway">
    <text evidence="5 8">Amino-acid biosynthesis; L-lysine biosynthesis via DAP pathway; L-lysine from DL-2,6-diaminopimelate: step 1/1.</text>
</comment>
<feature type="binding site" evidence="5">
    <location>
        <position position="238"/>
    </location>
    <ligand>
        <name>pyridoxal 5'-phosphate</name>
        <dbReference type="ChEBI" id="CHEBI:597326"/>
    </ligand>
</feature>
<comment type="cofactor">
    <cofactor evidence="1 5 7 8">
        <name>pyridoxal 5'-phosphate</name>
        <dbReference type="ChEBI" id="CHEBI:597326"/>
    </cofactor>
</comment>
<evidence type="ECO:0000256" key="5">
    <source>
        <dbReference type="HAMAP-Rule" id="MF_02120"/>
    </source>
</evidence>
<feature type="modified residue" description="N6-(pyridoxal phosphate)lysine" evidence="5 7">
    <location>
        <position position="60"/>
    </location>
</feature>
<evidence type="ECO:0000313" key="11">
    <source>
        <dbReference type="EMBL" id="TSJ76819.1"/>
    </source>
</evidence>
<feature type="binding site" evidence="5">
    <location>
        <position position="327"/>
    </location>
    <ligand>
        <name>substrate</name>
    </ligand>
</feature>
<dbReference type="InterPro" id="IPR022657">
    <property type="entry name" value="De-COase2_CS"/>
</dbReference>
<evidence type="ECO:0000256" key="8">
    <source>
        <dbReference type="RuleBase" id="RU003738"/>
    </source>
</evidence>
<dbReference type="GO" id="GO:0008836">
    <property type="term" value="F:diaminopimelate decarboxylase activity"/>
    <property type="evidence" value="ECO:0007669"/>
    <property type="project" value="UniProtKB-UniRule"/>
</dbReference>
<dbReference type="Pfam" id="PF02784">
    <property type="entry name" value="Orn_Arg_deC_N"/>
    <property type="match status" value="1"/>
</dbReference>
<keyword evidence="4 5" id="KW-0456">Lyase</keyword>
<feature type="binding site" evidence="5">
    <location>
        <begin position="288"/>
        <end position="291"/>
    </location>
    <ligand>
        <name>pyridoxal 5'-phosphate</name>
        <dbReference type="ChEBI" id="CHEBI:597326"/>
    </ligand>
</feature>
<feature type="domain" description="Orn/DAP/Arg decarboxylase 2 N-terminal" evidence="10">
    <location>
        <begin position="43"/>
        <end position="294"/>
    </location>
</feature>
<name>A0A556QJK7_9BACT</name>
<feature type="binding site" evidence="5">
    <location>
        <position position="387"/>
    </location>
    <ligand>
        <name>substrate</name>
    </ligand>
</feature>
<dbReference type="NCBIfam" id="TIGR01048">
    <property type="entry name" value="lysA"/>
    <property type="match status" value="1"/>
</dbReference>
<keyword evidence="5 8" id="KW-0457">Lysine biosynthesis</keyword>
<gene>
    <name evidence="5 11" type="primary">lysA</name>
    <name evidence="11" type="ORF">FPL22_11910</name>
</gene>
<evidence type="ECO:0000256" key="6">
    <source>
        <dbReference type="NCBIfam" id="TIGR01048"/>
    </source>
</evidence>
<dbReference type="PRINTS" id="PR01179">
    <property type="entry name" value="ODADCRBXLASE"/>
</dbReference>
<feature type="domain" description="Orn/DAP/Arg decarboxylase 2 C-terminal" evidence="9">
    <location>
        <begin position="30"/>
        <end position="385"/>
    </location>
</feature>
<dbReference type="GO" id="GO:0009089">
    <property type="term" value="P:lysine biosynthetic process via diaminopimelate"/>
    <property type="evidence" value="ECO:0007669"/>
    <property type="project" value="UniProtKB-UniRule"/>
</dbReference>
<evidence type="ECO:0000259" key="10">
    <source>
        <dbReference type="Pfam" id="PF02784"/>
    </source>
</evidence>
<comment type="function">
    <text evidence="5">Specifically catalyzes the decarboxylation of meso-diaminopimelate (meso-DAP) to L-lysine.</text>
</comment>
<feature type="binding site" evidence="5">
    <location>
        <position position="359"/>
    </location>
    <ligand>
        <name>substrate</name>
    </ligand>
</feature>
<dbReference type="CDD" id="cd06828">
    <property type="entry name" value="PLPDE_III_DapDC"/>
    <property type="match status" value="1"/>
</dbReference>
<dbReference type="Gene3D" id="2.40.37.10">
    <property type="entry name" value="Lyase, Ornithine Decarboxylase, Chain A, domain 1"/>
    <property type="match status" value="1"/>
</dbReference>
<keyword evidence="2 5" id="KW-0210">Decarboxylase</keyword>
<evidence type="ECO:0000313" key="12">
    <source>
        <dbReference type="Proteomes" id="UP000315648"/>
    </source>
</evidence>
<comment type="catalytic activity">
    <reaction evidence="5 8">
        <text>meso-2,6-diaminopimelate + H(+) = L-lysine + CO2</text>
        <dbReference type="Rhea" id="RHEA:15101"/>
        <dbReference type="ChEBI" id="CHEBI:15378"/>
        <dbReference type="ChEBI" id="CHEBI:16526"/>
        <dbReference type="ChEBI" id="CHEBI:32551"/>
        <dbReference type="ChEBI" id="CHEBI:57791"/>
        <dbReference type="EC" id="4.1.1.20"/>
    </reaction>
</comment>
<dbReference type="HAMAP" id="MF_02120">
    <property type="entry name" value="LysA"/>
    <property type="match status" value="1"/>
</dbReference>
<keyword evidence="3 5" id="KW-0663">Pyridoxal phosphate</keyword>
<comment type="caution">
    <text evidence="11">The sequence shown here is derived from an EMBL/GenBank/DDBJ whole genome shotgun (WGS) entry which is preliminary data.</text>
</comment>
<dbReference type="Pfam" id="PF00278">
    <property type="entry name" value="Orn_DAP_Arg_deC"/>
    <property type="match status" value="1"/>
</dbReference>
<dbReference type="InterPro" id="IPR009006">
    <property type="entry name" value="Ala_racemase/Decarboxylase_C"/>
</dbReference>
<dbReference type="GO" id="GO:0030170">
    <property type="term" value="F:pyridoxal phosphate binding"/>
    <property type="evidence" value="ECO:0007669"/>
    <property type="project" value="UniProtKB-UniRule"/>
</dbReference>
<dbReference type="InterPro" id="IPR000183">
    <property type="entry name" value="Orn/DAP/Arg_de-COase"/>
</dbReference>
<organism evidence="11 12">
    <name type="scientific">Rariglobus hedericola</name>
    <dbReference type="NCBI Taxonomy" id="2597822"/>
    <lineage>
        <taxon>Bacteria</taxon>
        <taxon>Pseudomonadati</taxon>
        <taxon>Verrucomicrobiota</taxon>
        <taxon>Opitutia</taxon>
        <taxon>Opitutales</taxon>
        <taxon>Opitutaceae</taxon>
        <taxon>Rariglobus</taxon>
    </lineage>
</organism>
<feature type="active site" description="Proton donor" evidence="7">
    <location>
        <position position="358"/>
    </location>
</feature>
<reference evidence="11 12" key="1">
    <citation type="submission" date="2019-07" db="EMBL/GenBank/DDBJ databases">
        <title>Description of 53C-WASEF.</title>
        <authorList>
            <person name="Pitt A."/>
            <person name="Hahn M.W."/>
        </authorList>
    </citation>
    <scope>NUCLEOTIDE SEQUENCE [LARGE SCALE GENOMIC DNA]</scope>
    <source>
        <strain evidence="11 12">53C-WASEF</strain>
    </source>
</reference>
<evidence type="ECO:0000256" key="2">
    <source>
        <dbReference type="ARBA" id="ARBA00022793"/>
    </source>
</evidence>
<dbReference type="OrthoDB" id="9802241at2"/>
<sequence>MHHFTYVGSNLHCESVDLAEIARLYGTPTYVYSATTLADNYTRLANGLAGLDVQVCYAQKANANIAILRHFANLGAGFDLVSGGEIRRVLAAGADVKRSVFAGVGKTEPEIKLALENEIFAFHVESEPEIARINHVAGKLGVKAPIAIRINPDVDAKTHAKITTGKSENKFGIPLKQAGAAYEAAAKYPNIFIKGVQMHIGSQLTSVAPFVEAVTKVVPFVEELKAKYGITYFSIGGGIGIVYQDALASGQQAWWDAQPAETRPITPEAYGAALAPLLKPLGLKILLEPGRNMVGNAGVLLSRVEYLKRGEGRNFLIIDAAMNDLARPAMYDSYHEIVPLHRDTARRAFTADVVGPICESGDCFAKQRPLQEIGEGEYIAFMSAGAYGFSMASRYNTRNLAAEVLVKGGSFELINARETFEQQIANEKIPAFLKA</sequence>
<dbReference type="SUPFAM" id="SSF50621">
    <property type="entry name" value="Alanine racemase C-terminal domain-like"/>
    <property type="match status" value="1"/>
</dbReference>
<dbReference type="Proteomes" id="UP000315648">
    <property type="component" value="Unassembled WGS sequence"/>
</dbReference>
<feature type="binding site" evidence="5">
    <location>
        <position position="387"/>
    </location>
    <ligand>
        <name>pyridoxal 5'-phosphate</name>
        <dbReference type="ChEBI" id="CHEBI:597326"/>
    </ligand>
</feature>
<dbReference type="PANTHER" id="PTHR43727:SF2">
    <property type="entry name" value="GROUP IV DECARBOXYLASE"/>
    <property type="match status" value="1"/>
</dbReference>
<dbReference type="SUPFAM" id="SSF51419">
    <property type="entry name" value="PLP-binding barrel"/>
    <property type="match status" value="1"/>
</dbReference>
<dbReference type="EC" id="4.1.1.20" evidence="5 6"/>
<protein>
    <recommendedName>
        <fullName evidence="5 6">Diaminopimelate decarboxylase</fullName>
        <shortName evidence="5">DAP decarboxylase</shortName>
        <shortName evidence="5">DAPDC</shortName>
        <ecNumber evidence="5 6">4.1.1.20</ecNumber>
    </recommendedName>
</protein>
<evidence type="ECO:0000256" key="3">
    <source>
        <dbReference type="ARBA" id="ARBA00022898"/>
    </source>
</evidence>
<dbReference type="Gene3D" id="3.20.20.10">
    <property type="entry name" value="Alanine racemase"/>
    <property type="match status" value="1"/>
</dbReference>
<evidence type="ECO:0000256" key="7">
    <source>
        <dbReference type="PIRSR" id="PIRSR600183-50"/>
    </source>
</evidence>
<evidence type="ECO:0000256" key="4">
    <source>
        <dbReference type="ARBA" id="ARBA00023239"/>
    </source>
</evidence>
<dbReference type="InterPro" id="IPR002986">
    <property type="entry name" value="DAP_deCOOHase_LysA"/>
</dbReference>
<dbReference type="PRINTS" id="PR01181">
    <property type="entry name" value="DAPDCRBXLASE"/>
</dbReference>
<comment type="subunit">
    <text evidence="5">Homodimer.</text>
</comment>
<accession>A0A556QJK7</accession>
<evidence type="ECO:0000256" key="1">
    <source>
        <dbReference type="ARBA" id="ARBA00001933"/>
    </source>
</evidence>
<dbReference type="PROSITE" id="PS00879">
    <property type="entry name" value="ODR_DC_2_2"/>
    <property type="match status" value="1"/>
</dbReference>
<dbReference type="InterPro" id="IPR029066">
    <property type="entry name" value="PLP-binding_barrel"/>
</dbReference>
<proteinExistence type="inferred from homology"/>
<dbReference type="InterPro" id="IPR022643">
    <property type="entry name" value="De-COase2_C"/>
</dbReference>
<dbReference type="InterPro" id="IPR022644">
    <property type="entry name" value="De-COase2_N"/>
</dbReference>